<evidence type="ECO:0000313" key="8">
    <source>
        <dbReference type="Proteomes" id="UP000279446"/>
    </source>
</evidence>
<keyword evidence="8" id="KW-1185">Reference proteome</keyword>
<protein>
    <recommendedName>
        <fullName evidence="9">Pyruvate formate-lyase</fullName>
    </recommendedName>
</protein>
<feature type="domain" description="PFL" evidence="6">
    <location>
        <begin position="1"/>
        <end position="634"/>
    </location>
</feature>
<sequence>MVNYPALTSHTSEGLSDPLIYVHDFTNTYKNHLLYPPAVREAACLKVQIPWILQPMQKGDLLAGRKRTPFLGFTPIQGFGNIDRTGYYMEEQSLRDELEPYLQTEEQKVELEELIAYWQTENTNSKIRARYTEVMARELWTDNWGVESGVIYPLYRMAGAHMDMDKLVRLGLPGLRAEIREKLVSSAETYHPLYESMLTALDMLEYSMIYYIEDVKQALEQADQASDKLHLKRMVEVLEAIRYHAPRHLDEAMQLCWLYMLLSGSMEHGRMDVYFGDLLVQDLNTDFISELEAQELVTAYWRMILGVLGRDARVIVGGVGRRNPENGDRFTLFAIEASRHVPFRPQLSLRCNKGMNPEILAKALDSLGEGTTFPILYNDEANVPAVMHAFDVSREEAEQYAFFGCGEYMLDHRSYGTPSGVINLVKALELTLFNGIDPLTGRELGLKLGTLSDFATIDDLWEAYQKQLKHHIDIIADQEALEYKIVGEETSLLFISMLYDDCITRGKAVFEGGIRHLGGTLETYGNITASDSLVAIKKVIYEEQKITKERLMELILTNFTGAEGERKLLLEAPKFGNDDDEADQMAVLYHEFVCNTVRNQRDRTDLDSYLVVMINNDANTTLGRLTLASADGRLAYSPMSNGNAPSPGMDRNGITALFNSMTKLDAGLHAGSSQNIKFSKQMFNGDRPKLEALLDTFFELGGTSTNISVVSKEDLQNAMKEPEKYANLIVRVGGFSAYFVTLNHNVQREILERTLY</sequence>
<dbReference type="PANTHER" id="PTHR43641">
    <property type="entry name" value="FORMATE ACETYLTRANSFERASE 3-RELATED"/>
    <property type="match status" value="1"/>
</dbReference>
<keyword evidence="2" id="KW-0456">Lyase</keyword>
<dbReference type="OrthoDB" id="9803969at2"/>
<feature type="domain" description="Glycine radical" evidence="5">
    <location>
        <begin position="641"/>
        <end position="756"/>
    </location>
</feature>
<dbReference type="InterPro" id="IPR004184">
    <property type="entry name" value="PFL_dom"/>
</dbReference>
<keyword evidence="1 4" id="KW-0556">Organic radical</keyword>
<dbReference type="GO" id="GO:0005829">
    <property type="term" value="C:cytosol"/>
    <property type="evidence" value="ECO:0007669"/>
    <property type="project" value="TreeGrafter"/>
</dbReference>
<evidence type="ECO:0000313" key="7">
    <source>
        <dbReference type="EMBL" id="RUT45163.1"/>
    </source>
</evidence>
<dbReference type="InterPro" id="IPR051215">
    <property type="entry name" value="GRE"/>
</dbReference>
<dbReference type="RefSeq" id="WP_127193057.1">
    <property type="nucleotide sequence ID" value="NZ_RZNY01000013.1"/>
</dbReference>
<evidence type="ECO:0000256" key="3">
    <source>
        <dbReference type="ARBA" id="ARBA00034302"/>
    </source>
</evidence>
<dbReference type="Pfam" id="PF02901">
    <property type="entry name" value="PFL-like"/>
    <property type="match status" value="1"/>
</dbReference>
<feature type="modified residue" description="Glycine radical" evidence="4">
    <location>
        <position position="734"/>
    </location>
</feature>
<dbReference type="Gene3D" id="3.20.70.20">
    <property type="match status" value="1"/>
</dbReference>
<evidence type="ECO:0000259" key="6">
    <source>
        <dbReference type="PROSITE" id="PS51554"/>
    </source>
</evidence>
<dbReference type="PANTHER" id="PTHR43641:SF2">
    <property type="entry name" value="DEHYDRATASE YBIW-RELATED"/>
    <property type="match status" value="1"/>
</dbReference>
<reference evidence="7 8" key="1">
    <citation type="submission" date="2018-12" db="EMBL/GenBank/DDBJ databases">
        <authorList>
            <person name="Sun L."/>
            <person name="Chen Z."/>
        </authorList>
    </citation>
    <scope>NUCLEOTIDE SEQUENCE [LARGE SCALE GENOMIC DNA]</scope>
    <source>
        <strain evidence="7 8">DSM 15890</strain>
    </source>
</reference>
<dbReference type="PROSITE" id="PS51554">
    <property type="entry name" value="PFL"/>
    <property type="match status" value="1"/>
</dbReference>
<dbReference type="EMBL" id="RZNY01000013">
    <property type="protein sequence ID" value="RUT45163.1"/>
    <property type="molecule type" value="Genomic_DNA"/>
</dbReference>
<dbReference type="InterPro" id="IPR001150">
    <property type="entry name" value="Gly_radical"/>
</dbReference>
<organism evidence="7 8">
    <name type="scientific">Paenibacillus anaericanus</name>
    <dbReference type="NCBI Taxonomy" id="170367"/>
    <lineage>
        <taxon>Bacteria</taxon>
        <taxon>Bacillati</taxon>
        <taxon>Bacillota</taxon>
        <taxon>Bacilli</taxon>
        <taxon>Bacillales</taxon>
        <taxon>Paenibacillaceae</taxon>
        <taxon>Paenibacillus</taxon>
    </lineage>
</organism>
<dbReference type="PROSITE" id="PS51149">
    <property type="entry name" value="GLY_RADICAL_2"/>
    <property type="match status" value="1"/>
</dbReference>
<dbReference type="SUPFAM" id="SSF51998">
    <property type="entry name" value="PFL-like glycyl radical enzymes"/>
    <property type="match status" value="1"/>
</dbReference>
<evidence type="ECO:0000259" key="5">
    <source>
        <dbReference type="PROSITE" id="PS51149"/>
    </source>
</evidence>
<dbReference type="Proteomes" id="UP000279446">
    <property type="component" value="Unassembled WGS sequence"/>
</dbReference>
<evidence type="ECO:0000256" key="1">
    <source>
        <dbReference type="ARBA" id="ARBA00022818"/>
    </source>
</evidence>
<gene>
    <name evidence="7" type="ORF">EJP82_15900</name>
</gene>
<proteinExistence type="predicted"/>
<evidence type="ECO:0000256" key="2">
    <source>
        <dbReference type="ARBA" id="ARBA00023239"/>
    </source>
</evidence>
<comment type="caution">
    <text evidence="7">The sequence shown here is derived from an EMBL/GenBank/DDBJ whole genome shotgun (WGS) entry which is preliminary data.</text>
</comment>
<accession>A0A433Y6Z0</accession>
<comment type="function">
    <text evidence="3">Catalyzes the conversion of pyruvate to formate and acetyl-CoA.</text>
</comment>
<dbReference type="AlphaFoldDB" id="A0A433Y6Z0"/>
<evidence type="ECO:0000256" key="4">
    <source>
        <dbReference type="PROSITE-ProRule" id="PRU00493"/>
    </source>
</evidence>
<evidence type="ECO:0008006" key="9">
    <source>
        <dbReference type="Google" id="ProtNLM"/>
    </source>
</evidence>
<dbReference type="GO" id="GO:0016829">
    <property type="term" value="F:lyase activity"/>
    <property type="evidence" value="ECO:0007669"/>
    <property type="project" value="UniProtKB-KW"/>
</dbReference>
<dbReference type="Pfam" id="PF01228">
    <property type="entry name" value="Gly_radical"/>
    <property type="match status" value="1"/>
</dbReference>
<name>A0A433Y6Z0_9BACL</name>